<dbReference type="CDD" id="cd00085">
    <property type="entry name" value="HNHc"/>
    <property type="match status" value="1"/>
</dbReference>
<dbReference type="GO" id="GO:0004519">
    <property type="term" value="F:endonuclease activity"/>
    <property type="evidence" value="ECO:0007669"/>
    <property type="project" value="UniProtKB-KW"/>
</dbReference>
<keyword evidence="2" id="KW-0540">Nuclease</keyword>
<dbReference type="SMART" id="SM00507">
    <property type="entry name" value="HNHc"/>
    <property type="match status" value="1"/>
</dbReference>
<dbReference type="GO" id="GO:0008270">
    <property type="term" value="F:zinc ion binding"/>
    <property type="evidence" value="ECO:0007669"/>
    <property type="project" value="InterPro"/>
</dbReference>
<dbReference type="Gene3D" id="1.10.30.50">
    <property type="match status" value="1"/>
</dbReference>
<evidence type="ECO:0000313" key="2">
    <source>
        <dbReference type="EMBL" id="QEN02102.1"/>
    </source>
</evidence>
<evidence type="ECO:0000313" key="3">
    <source>
        <dbReference type="Proteomes" id="UP000323522"/>
    </source>
</evidence>
<sequence>MAILFVKHQGITMSDRPPIPAELRRRVLVEAGHRCAIPTCRHIDVDVHHIVPWETCQKHEYANLIALCPNCHRRAHKANEIDRKSLYHYKANLRFTHDRFSQLEVDMLFECARAAGQKLMWAPFNMLLLKRLIESDYVQYTTTPAGVTSGGMKSNPDYISITHKGLEYIASLGTVDL</sequence>
<dbReference type="KEGG" id="snn:EWH46_15895"/>
<dbReference type="EMBL" id="CP035708">
    <property type="protein sequence ID" value="QEN02102.1"/>
    <property type="molecule type" value="Genomic_DNA"/>
</dbReference>
<reference evidence="2 3" key="1">
    <citation type="submission" date="2019-02" db="EMBL/GenBank/DDBJ databases">
        <title>Complete Genome Sequence and Methylome Analysis of Sphaerotilus natans subsp. sulfidivorans D-507.</title>
        <authorList>
            <person name="Fomenkov A."/>
            <person name="Gridneva E."/>
            <person name="Smolyakov D."/>
            <person name="Dubinina G."/>
            <person name="Vincze T."/>
            <person name="Grabovich M."/>
            <person name="Roberts R.J."/>
        </authorList>
    </citation>
    <scope>NUCLEOTIDE SEQUENCE [LARGE SCALE GENOMIC DNA]</scope>
    <source>
        <strain evidence="2 3">D-507</strain>
    </source>
</reference>
<keyword evidence="2" id="KW-0378">Hydrolase</keyword>
<dbReference type="Proteomes" id="UP000323522">
    <property type="component" value="Chromosome"/>
</dbReference>
<name>A0A5C1Q7K4_9BURK</name>
<proteinExistence type="predicted"/>
<keyword evidence="2" id="KW-0255">Endonuclease</keyword>
<dbReference type="OrthoDB" id="9802640at2"/>
<dbReference type="GO" id="GO:0003676">
    <property type="term" value="F:nucleic acid binding"/>
    <property type="evidence" value="ECO:0007669"/>
    <property type="project" value="InterPro"/>
</dbReference>
<dbReference type="InterPro" id="IPR003615">
    <property type="entry name" value="HNH_nuc"/>
</dbReference>
<accession>A0A5C1Q7K4</accession>
<dbReference type="Pfam" id="PF01844">
    <property type="entry name" value="HNH"/>
    <property type="match status" value="1"/>
</dbReference>
<protein>
    <submittedName>
        <fullName evidence="2">HNH endonuclease</fullName>
    </submittedName>
</protein>
<dbReference type="InterPro" id="IPR002711">
    <property type="entry name" value="HNH"/>
</dbReference>
<dbReference type="AlphaFoldDB" id="A0A5C1Q7K4"/>
<organism evidence="2 3">
    <name type="scientific">Sphaerotilus sulfidivorans</name>
    <dbReference type="NCBI Taxonomy" id="639200"/>
    <lineage>
        <taxon>Bacteria</taxon>
        <taxon>Pseudomonadati</taxon>
        <taxon>Pseudomonadota</taxon>
        <taxon>Betaproteobacteria</taxon>
        <taxon>Burkholderiales</taxon>
        <taxon>Sphaerotilaceae</taxon>
        <taxon>Sphaerotilus</taxon>
    </lineage>
</organism>
<evidence type="ECO:0000259" key="1">
    <source>
        <dbReference type="SMART" id="SM00507"/>
    </source>
</evidence>
<dbReference type="RefSeq" id="WP_149504734.1">
    <property type="nucleotide sequence ID" value="NZ_CP035708.1"/>
</dbReference>
<gene>
    <name evidence="2" type="ORF">EWH46_15895</name>
</gene>
<feature type="domain" description="HNH nuclease" evidence="1">
    <location>
        <begin position="23"/>
        <end position="73"/>
    </location>
</feature>